<dbReference type="InterPro" id="IPR007433">
    <property type="entry name" value="DUF481"/>
</dbReference>
<dbReference type="OrthoDB" id="9806250at2"/>
<reference evidence="1 2" key="1">
    <citation type="submission" date="2017-11" db="EMBL/GenBank/DDBJ databases">
        <title>Draft genome sequence of environmental isolate Aeromonas cavernicola sp. nov. MDC 2508.</title>
        <authorList>
            <person name="Colston S.M."/>
            <person name="Navarro A."/>
            <person name="Martinez-Murcia A.J."/>
            <person name="Graf J."/>
        </authorList>
    </citation>
    <scope>NUCLEOTIDE SEQUENCE [LARGE SCALE GENOMIC DNA]</scope>
    <source>
        <strain evidence="1 2">MDC 2508</strain>
    </source>
</reference>
<dbReference type="Pfam" id="PF04338">
    <property type="entry name" value="DUF481"/>
    <property type="match status" value="1"/>
</dbReference>
<name>A0A2H9U9D7_9GAMM</name>
<sequence length="331" mass="38573">MKYLLWILLVMAFSPAVLADILWMHNGDRLSGTIEEVTDTTLRIILPYGNPVTVQRKAVKRWRLAGQDKPIPTSKGGIRLLALSTDDDKGWLWTGSTDLNSKLKHNEKKTNNVNLKATTEIANLNWRYSLSGEYIYETANNLTNSHQYRLVPTLDFFFDDHWFLRSGLDLGYDMLEPEYLDLSYTSGLGYRFWSDRQHRLEVIAQAGLERAYFRDGYWESIAAGLFKERIIDYPLFNLGLDYRQPFSLWQEKIELFSKGDYSRFIAQPSPYVTRQQALIGSVGIRYYFNDHLRLSWSSELEWEDIWLDIAGTHIPLADKEWRHYLSVGASF</sequence>
<evidence type="ECO:0008006" key="3">
    <source>
        <dbReference type="Google" id="ProtNLM"/>
    </source>
</evidence>
<dbReference type="Proteomes" id="UP000235861">
    <property type="component" value="Unassembled WGS sequence"/>
</dbReference>
<organism evidence="1 2">
    <name type="scientific">Aeromonas cavernicola</name>
    <dbReference type="NCBI Taxonomy" id="1006623"/>
    <lineage>
        <taxon>Bacteria</taxon>
        <taxon>Pseudomonadati</taxon>
        <taxon>Pseudomonadota</taxon>
        <taxon>Gammaproteobacteria</taxon>
        <taxon>Aeromonadales</taxon>
        <taxon>Aeromonadaceae</taxon>
        <taxon>Aeromonas</taxon>
    </lineage>
</organism>
<accession>A0A2H9U9D7</accession>
<dbReference type="AlphaFoldDB" id="A0A2H9U9D7"/>
<protein>
    <recommendedName>
        <fullName evidence="3">DUF481 domain-containing protein</fullName>
    </recommendedName>
</protein>
<evidence type="ECO:0000313" key="2">
    <source>
        <dbReference type="Proteomes" id="UP000235861"/>
    </source>
</evidence>
<comment type="caution">
    <text evidence="1">The sequence shown here is derived from an EMBL/GenBank/DDBJ whole genome shotgun (WGS) entry which is preliminary data.</text>
</comment>
<keyword evidence="2" id="KW-1185">Reference proteome</keyword>
<proteinExistence type="predicted"/>
<evidence type="ECO:0000313" key="1">
    <source>
        <dbReference type="EMBL" id="PJG60641.1"/>
    </source>
</evidence>
<dbReference type="EMBL" id="PGGC01000005">
    <property type="protein sequence ID" value="PJG60641.1"/>
    <property type="molecule type" value="Genomic_DNA"/>
</dbReference>
<gene>
    <name evidence="1" type="ORF">CUC53_01180</name>
</gene>
<dbReference type="RefSeq" id="WP_100292462.1">
    <property type="nucleotide sequence ID" value="NZ_PGGC01000005.1"/>
</dbReference>